<organism evidence="2 3">
    <name type="scientific">Ditylenchus dipsaci</name>
    <dbReference type="NCBI Taxonomy" id="166011"/>
    <lineage>
        <taxon>Eukaryota</taxon>
        <taxon>Metazoa</taxon>
        <taxon>Ecdysozoa</taxon>
        <taxon>Nematoda</taxon>
        <taxon>Chromadorea</taxon>
        <taxon>Rhabditida</taxon>
        <taxon>Tylenchina</taxon>
        <taxon>Tylenchomorpha</taxon>
        <taxon>Sphaerularioidea</taxon>
        <taxon>Anguinidae</taxon>
        <taxon>Anguininae</taxon>
        <taxon>Ditylenchus</taxon>
    </lineage>
</organism>
<dbReference type="Proteomes" id="UP000887574">
    <property type="component" value="Unplaced"/>
</dbReference>
<feature type="compositionally biased region" description="Basic and acidic residues" evidence="1">
    <location>
        <begin position="65"/>
        <end position="74"/>
    </location>
</feature>
<feature type="compositionally biased region" description="Basic and acidic residues" evidence="1">
    <location>
        <begin position="33"/>
        <end position="42"/>
    </location>
</feature>
<proteinExistence type="predicted"/>
<evidence type="ECO:0000313" key="3">
    <source>
        <dbReference type="WBParaSite" id="jg24326"/>
    </source>
</evidence>
<dbReference type="AlphaFoldDB" id="A0A915DZI1"/>
<name>A0A915DZI1_9BILA</name>
<reference evidence="3" key="1">
    <citation type="submission" date="2022-11" db="UniProtKB">
        <authorList>
            <consortium name="WormBaseParasite"/>
        </authorList>
    </citation>
    <scope>IDENTIFICATION</scope>
</reference>
<feature type="region of interest" description="Disordered" evidence="1">
    <location>
        <begin position="1"/>
        <end position="187"/>
    </location>
</feature>
<dbReference type="WBParaSite" id="jg24326">
    <property type="protein sequence ID" value="jg24326"/>
    <property type="gene ID" value="jg24326"/>
</dbReference>
<evidence type="ECO:0000256" key="1">
    <source>
        <dbReference type="SAM" id="MobiDB-lite"/>
    </source>
</evidence>
<accession>A0A915DZI1</accession>
<feature type="compositionally biased region" description="Polar residues" evidence="1">
    <location>
        <begin position="1"/>
        <end position="17"/>
    </location>
</feature>
<keyword evidence="2" id="KW-1185">Reference proteome</keyword>
<evidence type="ECO:0000313" key="2">
    <source>
        <dbReference type="Proteomes" id="UP000887574"/>
    </source>
</evidence>
<feature type="compositionally biased region" description="Basic and acidic residues" evidence="1">
    <location>
        <begin position="109"/>
        <end position="149"/>
    </location>
</feature>
<sequence>MFTITTFPNYPSPTNTEQLDRSQKNSPTNNPHSEPEMAKDGENSLSTVLKVKSAESQAHIQSEPVAEKRGDHGQTHSQAAIDPKSYIPMAETGAAKPKIHAEINPTRTLDQKAGEEHKTAHQSEADTCKPRPLEENRLKFSRHESKISADSDPQSNHPESEPKEQATKQVAGQHLATTVDRDHAAHPLTVDMAEPKAVQEKLHELAKPALPELSQPIEELEKILRWTPIPAT</sequence>
<protein>
    <submittedName>
        <fullName evidence="3">Uncharacterized protein</fullName>
    </submittedName>
</protein>